<dbReference type="Pfam" id="PF00440">
    <property type="entry name" value="TetR_N"/>
    <property type="match status" value="1"/>
</dbReference>
<feature type="domain" description="HTH tetR-type" evidence="6">
    <location>
        <begin position="47"/>
        <end position="107"/>
    </location>
</feature>
<name>A0A4V2YIC9_9PSEU</name>
<dbReference type="GO" id="GO:0000976">
    <property type="term" value="F:transcription cis-regulatory region binding"/>
    <property type="evidence" value="ECO:0007669"/>
    <property type="project" value="TreeGrafter"/>
</dbReference>
<dbReference type="InterPro" id="IPR050109">
    <property type="entry name" value="HTH-type_TetR-like_transc_reg"/>
</dbReference>
<dbReference type="PRINTS" id="PR00455">
    <property type="entry name" value="HTHTETR"/>
</dbReference>
<dbReference type="Gene3D" id="1.10.357.10">
    <property type="entry name" value="Tetracycline Repressor, domain 2"/>
    <property type="match status" value="1"/>
</dbReference>
<evidence type="ECO:0000256" key="2">
    <source>
        <dbReference type="ARBA" id="ARBA00023125"/>
    </source>
</evidence>
<reference evidence="7 8" key="1">
    <citation type="submission" date="2019-03" db="EMBL/GenBank/DDBJ databases">
        <title>Draft genome sequences of novel Actinobacteria.</title>
        <authorList>
            <person name="Sahin N."/>
            <person name="Ay H."/>
            <person name="Saygin H."/>
        </authorList>
    </citation>
    <scope>NUCLEOTIDE SEQUENCE [LARGE SCALE GENOMIC DNA]</scope>
    <source>
        <strain evidence="7 8">7K502</strain>
    </source>
</reference>
<evidence type="ECO:0000313" key="8">
    <source>
        <dbReference type="Proteomes" id="UP000294947"/>
    </source>
</evidence>
<feature type="compositionally biased region" description="Basic and acidic residues" evidence="5">
    <location>
        <begin position="1"/>
        <end position="15"/>
    </location>
</feature>
<dbReference type="OrthoDB" id="3173376at2"/>
<dbReference type="EMBL" id="SMKW01000145">
    <property type="protein sequence ID" value="TDD34357.1"/>
    <property type="molecule type" value="Genomic_DNA"/>
</dbReference>
<dbReference type="InterPro" id="IPR036271">
    <property type="entry name" value="Tet_transcr_reg_TetR-rel_C_sf"/>
</dbReference>
<keyword evidence="2 4" id="KW-0238">DNA-binding</keyword>
<sequence length="246" mass="26955">METPSPDHRLGDRRQGAGSAPAGDNPDATNKPRPSRRRSRNRRGEGALLRGELLEAAHRVLERDGHRALSLRAVAREASVTTPAIYPHFEDRQALVSQLVVDIWKELAATMSVAEERAEAEGPLAQLEAQLAAYVEFAYSSPTRYELLFLTSADVERIRGMGLESTTEPVYEALERAVLRCKEHGYQFPVSFVDAGAEGNTVLFFVVAHGRVALATAALHDAFSVPQAIHAFVRTVVRSLVHPPAD</sequence>
<dbReference type="InterPro" id="IPR001647">
    <property type="entry name" value="HTH_TetR"/>
</dbReference>
<dbReference type="SUPFAM" id="SSF48498">
    <property type="entry name" value="Tetracyclin repressor-like, C-terminal domain"/>
    <property type="match status" value="1"/>
</dbReference>
<dbReference type="PROSITE" id="PS50977">
    <property type="entry name" value="HTH_TETR_2"/>
    <property type="match status" value="1"/>
</dbReference>
<keyword evidence="8" id="KW-1185">Reference proteome</keyword>
<proteinExistence type="predicted"/>
<dbReference type="Proteomes" id="UP000294947">
    <property type="component" value="Unassembled WGS sequence"/>
</dbReference>
<organism evidence="7 8">
    <name type="scientific">Saccharopolyspora elongata</name>
    <dbReference type="NCBI Taxonomy" id="2530387"/>
    <lineage>
        <taxon>Bacteria</taxon>
        <taxon>Bacillati</taxon>
        <taxon>Actinomycetota</taxon>
        <taxon>Actinomycetes</taxon>
        <taxon>Pseudonocardiales</taxon>
        <taxon>Pseudonocardiaceae</taxon>
        <taxon>Saccharopolyspora</taxon>
    </lineage>
</organism>
<evidence type="ECO:0000256" key="5">
    <source>
        <dbReference type="SAM" id="MobiDB-lite"/>
    </source>
</evidence>
<evidence type="ECO:0000313" key="7">
    <source>
        <dbReference type="EMBL" id="TDD34357.1"/>
    </source>
</evidence>
<dbReference type="PANTHER" id="PTHR30055">
    <property type="entry name" value="HTH-TYPE TRANSCRIPTIONAL REGULATOR RUTR"/>
    <property type="match status" value="1"/>
</dbReference>
<comment type="caution">
    <text evidence="7">The sequence shown here is derived from an EMBL/GenBank/DDBJ whole genome shotgun (WGS) entry which is preliminary data.</text>
</comment>
<gene>
    <name evidence="7" type="ORF">E1288_44555</name>
</gene>
<accession>A0A4V2YIC9</accession>
<keyword evidence="3" id="KW-0804">Transcription</keyword>
<dbReference type="AlphaFoldDB" id="A0A4V2YIC9"/>
<feature type="region of interest" description="Disordered" evidence="5">
    <location>
        <begin position="1"/>
        <end position="46"/>
    </location>
</feature>
<evidence type="ECO:0000256" key="3">
    <source>
        <dbReference type="ARBA" id="ARBA00023163"/>
    </source>
</evidence>
<evidence type="ECO:0000259" key="6">
    <source>
        <dbReference type="PROSITE" id="PS50977"/>
    </source>
</evidence>
<evidence type="ECO:0000256" key="1">
    <source>
        <dbReference type="ARBA" id="ARBA00023015"/>
    </source>
</evidence>
<feature type="DNA-binding region" description="H-T-H motif" evidence="4">
    <location>
        <begin position="70"/>
        <end position="89"/>
    </location>
</feature>
<evidence type="ECO:0000256" key="4">
    <source>
        <dbReference type="PROSITE-ProRule" id="PRU00335"/>
    </source>
</evidence>
<dbReference type="SUPFAM" id="SSF46689">
    <property type="entry name" value="Homeodomain-like"/>
    <property type="match status" value="1"/>
</dbReference>
<dbReference type="GO" id="GO:0003700">
    <property type="term" value="F:DNA-binding transcription factor activity"/>
    <property type="evidence" value="ECO:0007669"/>
    <property type="project" value="TreeGrafter"/>
</dbReference>
<protein>
    <submittedName>
        <fullName evidence="7">TetR/AcrR family transcriptional regulator</fullName>
    </submittedName>
</protein>
<keyword evidence="1" id="KW-0805">Transcription regulation</keyword>
<dbReference type="PANTHER" id="PTHR30055:SF234">
    <property type="entry name" value="HTH-TYPE TRANSCRIPTIONAL REGULATOR BETI"/>
    <property type="match status" value="1"/>
</dbReference>
<dbReference type="InterPro" id="IPR009057">
    <property type="entry name" value="Homeodomain-like_sf"/>
</dbReference>